<feature type="domain" description="Ubiquitin-like" evidence="2">
    <location>
        <begin position="2"/>
        <end position="83"/>
    </location>
</feature>
<dbReference type="GO" id="GO:0005829">
    <property type="term" value="C:cytosol"/>
    <property type="evidence" value="ECO:0007669"/>
    <property type="project" value="TreeGrafter"/>
</dbReference>
<feature type="compositionally biased region" description="Pro residues" evidence="1">
    <location>
        <begin position="94"/>
        <end position="106"/>
    </location>
</feature>
<evidence type="ECO:0000313" key="4">
    <source>
        <dbReference type="Proteomes" id="UP000325081"/>
    </source>
</evidence>
<keyword evidence="4" id="KW-1185">Reference proteome</keyword>
<evidence type="ECO:0000259" key="2">
    <source>
        <dbReference type="PROSITE" id="PS50053"/>
    </source>
</evidence>
<dbReference type="Pfam" id="PF00240">
    <property type="entry name" value="ubiquitin"/>
    <property type="match status" value="1"/>
</dbReference>
<accession>A0A5A7QSA6</accession>
<dbReference type="Proteomes" id="UP000325081">
    <property type="component" value="Unassembled WGS sequence"/>
</dbReference>
<dbReference type="GO" id="GO:0070628">
    <property type="term" value="F:proteasome binding"/>
    <property type="evidence" value="ECO:0007669"/>
    <property type="project" value="TreeGrafter"/>
</dbReference>
<dbReference type="SUPFAM" id="SSF54236">
    <property type="entry name" value="Ubiquitin-like"/>
    <property type="match status" value="1"/>
</dbReference>
<dbReference type="CDD" id="cd17039">
    <property type="entry name" value="Ubl_ubiquitin_like"/>
    <property type="match status" value="1"/>
</dbReference>
<dbReference type="InterPro" id="IPR029071">
    <property type="entry name" value="Ubiquitin-like_domsf"/>
</dbReference>
<evidence type="ECO:0000313" key="3">
    <source>
        <dbReference type="EMBL" id="GER47939.1"/>
    </source>
</evidence>
<dbReference type="Gene3D" id="3.10.20.90">
    <property type="entry name" value="Phosphatidylinositol 3-kinase Catalytic Subunit, Chain A, domain 1"/>
    <property type="match status" value="1"/>
</dbReference>
<feature type="region of interest" description="Disordered" evidence="1">
    <location>
        <begin position="85"/>
        <end position="112"/>
    </location>
</feature>
<dbReference type="GO" id="GO:0043161">
    <property type="term" value="P:proteasome-mediated ubiquitin-dependent protein catabolic process"/>
    <property type="evidence" value="ECO:0007669"/>
    <property type="project" value="TreeGrafter"/>
</dbReference>
<protein>
    <submittedName>
        <fullName evidence="3">Ubiquitin family protein</fullName>
    </submittedName>
</protein>
<dbReference type="GO" id="GO:0031593">
    <property type="term" value="F:polyubiquitin modification-dependent protein binding"/>
    <property type="evidence" value="ECO:0007669"/>
    <property type="project" value="TreeGrafter"/>
</dbReference>
<proteinExistence type="predicted"/>
<comment type="caution">
    <text evidence="3">The sequence shown here is derived from an EMBL/GenBank/DDBJ whole genome shotgun (WGS) entry which is preliminary data.</text>
</comment>
<dbReference type="PANTHER" id="PTHR10621">
    <property type="entry name" value="UV EXCISION REPAIR PROTEIN RAD23"/>
    <property type="match status" value="1"/>
</dbReference>
<dbReference type="OrthoDB" id="1916003at2759"/>
<dbReference type="GO" id="GO:0005654">
    <property type="term" value="C:nucleoplasm"/>
    <property type="evidence" value="ECO:0007669"/>
    <property type="project" value="TreeGrafter"/>
</dbReference>
<dbReference type="PROSITE" id="PS50053">
    <property type="entry name" value="UBIQUITIN_2"/>
    <property type="match status" value="1"/>
</dbReference>
<dbReference type="EMBL" id="BKCP01008070">
    <property type="protein sequence ID" value="GER47939.1"/>
    <property type="molecule type" value="Genomic_DNA"/>
</dbReference>
<dbReference type="InterPro" id="IPR000626">
    <property type="entry name" value="Ubiquitin-like_dom"/>
</dbReference>
<evidence type="ECO:0000256" key="1">
    <source>
        <dbReference type="SAM" id="MobiDB-lite"/>
    </source>
</evidence>
<reference evidence="4" key="1">
    <citation type="journal article" date="2019" name="Curr. Biol.">
        <title>Genome Sequence of Striga asiatica Provides Insight into the Evolution of Plant Parasitism.</title>
        <authorList>
            <person name="Yoshida S."/>
            <person name="Kim S."/>
            <person name="Wafula E.K."/>
            <person name="Tanskanen J."/>
            <person name="Kim Y.M."/>
            <person name="Honaas L."/>
            <person name="Yang Z."/>
            <person name="Spallek T."/>
            <person name="Conn C.E."/>
            <person name="Ichihashi Y."/>
            <person name="Cheong K."/>
            <person name="Cui S."/>
            <person name="Der J.P."/>
            <person name="Gundlach H."/>
            <person name="Jiao Y."/>
            <person name="Hori C."/>
            <person name="Ishida J.K."/>
            <person name="Kasahara H."/>
            <person name="Kiba T."/>
            <person name="Kim M.S."/>
            <person name="Koo N."/>
            <person name="Laohavisit A."/>
            <person name="Lee Y.H."/>
            <person name="Lumba S."/>
            <person name="McCourt P."/>
            <person name="Mortimer J.C."/>
            <person name="Mutuku J.M."/>
            <person name="Nomura T."/>
            <person name="Sasaki-Sekimoto Y."/>
            <person name="Seto Y."/>
            <person name="Wang Y."/>
            <person name="Wakatake T."/>
            <person name="Sakakibara H."/>
            <person name="Demura T."/>
            <person name="Yamaguchi S."/>
            <person name="Yoneyama K."/>
            <person name="Manabe R.I."/>
            <person name="Nelson D.C."/>
            <person name="Schulman A.H."/>
            <person name="Timko M.P."/>
            <person name="dePamphilis C.W."/>
            <person name="Choi D."/>
            <person name="Shirasu K."/>
        </authorList>
    </citation>
    <scope>NUCLEOTIDE SEQUENCE [LARGE SCALE GENOMIC DNA]</scope>
    <source>
        <strain evidence="4">cv. UVA1</strain>
    </source>
</reference>
<dbReference type="PANTHER" id="PTHR10621:SF61">
    <property type="entry name" value="UBIQUITIN FAMILY PROTEIN"/>
    <property type="match status" value="1"/>
</dbReference>
<dbReference type="AlphaFoldDB" id="A0A5A7QSA6"/>
<dbReference type="GO" id="GO:0043130">
    <property type="term" value="F:ubiquitin binding"/>
    <property type="evidence" value="ECO:0007669"/>
    <property type="project" value="TreeGrafter"/>
</dbReference>
<organism evidence="3 4">
    <name type="scientific">Striga asiatica</name>
    <name type="common">Asiatic witchweed</name>
    <name type="synonym">Buchnera asiatica</name>
    <dbReference type="NCBI Taxonomy" id="4170"/>
    <lineage>
        <taxon>Eukaryota</taxon>
        <taxon>Viridiplantae</taxon>
        <taxon>Streptophyta</taxon>
        <taxon>Embryophyta</taxon>
        <taxon>Tracheophyta</taxon>
        <taxon>Spermatophyta</taxon>
        <taxon>Magnoliopsida</taxon>
        <taxon>eudicotyledons</taxon>
        <taxon>Gunneridae</taxon>
        <taxon>Pentapetalae</taxon>
        <taxon>asterids</taxon>
        <taxon>lamiids</taxon>
        <taxon>Lamiales</taxon>
        <taxon>Orobanchaceae</taxon>
        <taxon>Buchnereae</taxon>
        <taxon>Striga</taxon>
    </lineage>
</organism>
<name>A0A5A7QSA6_STRAF</name>
<sequence>MMKLVAEILTGKLFFVEIENDDTICDLKRKIGTQENLPSERLILILDNADQERLKMDRDETPLDCYGVRDGSHIYIFFEPPNEVSSYNNSPSTPQYPAPSPSPSPISPSERA</sequence>
<gene>
    <name evidence="3" type="ORF">STAS_25075</name>
</gene>